<evidence type="ECO:0000313" key="1">
    <source>
        <dbReference type="EMBL" id="KAF2872944.1"/>
    </source>
</evidence>
<reference evidence="1 2" key="1">
    <citation type="submission" date="2020-01" db="EMBL/GenBank/DDBJ databases">
        <authorList>
            <consortium name="DOE Joint Genome Institute"/>
            <person name="Haridas S."/>
            <person name="Albert R."/>
            <person name="Binder M."/>
            <person name="Bloem J."/>
            <person name="Labutti K."/>
            <person name="Salamov A."/>
            <person name="Andreopoulos B."/>
            <person name="Baker S.E."/>
            <person name="Barry K."/>
            <person name="Bills G."/>
            <person name="Bluhm B.H."/>
            <person name="Cannon C."/>
            <person name="Castanera R."/>
            <person name="Culley D.E."/>
            <person name="Daum C."/>
            <person name="Ezra D."/>
            <person name="Gonzalez J.B."/>
            <person name="Henrissat B."/>
            <person name="Kuo A."/>
            <person name="Liang C."/>
            <person name="Lipzen A."/>
            <person name="Lutzoni F."/>
            <person name="Magnuson J."/>
            <person name="Mondo S."/>
            <person name="Nolan M."/>
            <person name="Ohm R."/>
            <person name="Pangilinan J."/>
            <person name="Park H.-J.H."/>
            <person name="Ramirez L."/>
            <person name="Alfaro M."/>
            <person name="Sun H."/>
            <person name="Tritt A."/>
            <person name="Yoshinaga Y."/>
            <person name="Zwiers L.-H.L."/>
            <person name="Turgeon B.G."/>
            <person name="Goodwin S.B."/>
            <person name="Spatafora J.W."/>
            <person name="Crous P.W."/>
            <person name="Grigoriev I.V."/>
        </authorList>
    </citation>
    <scope>NUCLEOTIDE SEQUENCE [LARGE SCALE GENOMIC DNA]</scope>
    <source>
        <strain evidence="1 2">CBS 611.86</strain>
    </source>
</reference>
<name>A0A7C8MMQ0_9PLEO</name>
<dbReference type="AlphaFoldDB" id="A0A7C8MMQ0"/>
<comment type="caution">
    <text evidence="1">The sequence shown here is derived from an EMBL/GenBank/DDBJ whole genome shotgun (WGS) entry which is preliminary data.</text>
</comment>
<keyword evidence="2" id="KW-1185">Reference proteome</keyword>
<accession>A0A7C8MMQ0</accession>
<proteinExistence type="predicted"/>
<gene>
    <name evidence="1" type="ORF">BDV95DRAFT_360984</name>
</gene>
<organism evidence="1 2">
    <name type="scientific">Massariosphaeria phaeospora</name>
    <dbReference type="NCBI Taxonomy" id="100035"/>
    <lineage>
        <taxon>Eukaryota</taxon>
        <taxon>Fungi</taxon>
        <taxon>Dikarya</taxon>
        <taxon>Ascomycota</taxon>
        <taxon>Pezizomycotina</taxon>
        <taxon>Dothideomycetes</taxon>
        <taxon>Pleosporomycetidae</taxon>
        <taxon>Pleosporales</taxon>
        <taxon>Pleosporales incertae sedis</taxon>
        <taxon>Massariosphaeria</taxon>
    </lineage>
</organism>
<dbReference type="Proteomes" id="UP000481861">
    <property type="component" value="Unassembled WGS sequence"/>
</dbReference>
<protein>
    <submittedName>
        <fullName evidence="1">Uncharacterized protein</fullName>
    </submittedName>
</protein>
<dbReference type="EMBL" id="JAADJZ010000008">
    <property type="protein sequence ID" value="KAF2872944.1"/>
    <property type="molecule type" value="Genomic_DNA"/>
</dbReference>
<evidence type="ECO:0000313" key="2">
    <source>
        <dbReference type="Proteomes" id="UP000481861"/>
    </source>
</evidence>
<sequence>MRDNAKALQFNTGHEAYLTPDSPPPLPRQFDRRNAWSASPELSVSVTPVLRPFREAFAFTKRQLTNWPLRNPLAGCGVPTPVLLTNQSRIRPSTPMNKLRISYDLVFRNMDDMCEQEL</sequence>